<evidence type="ECO:0000313" key="15">
    <source>
        <dbReference type="Proteomes" id="UP000003764"/>
    </source>
</evidence>
<dbReference type="PANTHER" id="PTHR32309:SF13">
    <property type="entry name" value="FERRIC ENTEROBACTIN TRANSPORT PROTEIN FEPE"/>
    <property type="match status" value="1"/>
</dbReference>
<feature type="transmembrane region" description="Helical" evidence="12">
    <location>
        <begin position="26"/>
        <end position="48"/>
    </location>
</feature>
<evidence type="ECO:0000256" key="8">
    <source>
        <dbReference type="ARBA" id="ARBA00022989"/>
    </source>
</evidence>
<dbReference type="Proteomes" id="UP000003764">
    <property type="component" value="Unassembled WGS sequence"/>
</dbReference>
<evidence type="ECO:0000256" key="9">
    <source>
        <dbReference type="ARBA" id="ARBA00023136"/>
    </source>
</evidence>
<keyword evidence="8 12" id="KW-1133">Transmembrane helix</keyword>
<keyword evidence="10" id="KW-0270">Exopolysaccharide synthesis</keyword>
<reference evidence="14 15" key="1">
    <citation type="submission" date="2010-04" db="EMBL/GenBank/DDBJ databases">
        <authorList>
            <person name="Muzny D."/>
            <person name="Qin X."/>
            <person name="Deng J."/>
            <person name="Jiang H."/>
            <person name="Liu Y."/>
            <person name="Qu J."/>
            <person name="Song X.-Z."/>
            <person name="Zhang L."/>
            <person name="Thornton R."/>
            <person name="Coyle M."/>
            <person name="Francisco L."/>
            <person name="Jackson L."/>
            <person name="Javaid M."/>
            <person name="Korchina V."/>
            <person name="Kovar C."/>
            <person name="Mata R."/>
            <person name="Mathew T."/>
            <person name="Ngo R."/>
            <person name="Nguyen L."/>
            <person name="Nguyen N."/>
            <person name="Okwuonu G."/>
            <person name="Ongeri F."/>
            <person name="Pham C."/>
            <person name="Simmons D."/>
            <person name="Wilczek-Boney K."/>
            <person name="Hale W."/>
            <person name="Jakkamsetti A."/>
            <person name="Pham P."/>
            <person name="Ruth R."/>
            <person name="San Lucas F."/>
            <person name="Warren J."/>
            <person name="Zhang J."/>
            <person name="Zhao Z."/>
            <person name="Zhou C."/>
            <person name="Zhu D."/>
            <person name="Lee S."/>
            <person name="Bess C."/>
            <person name="Blankenburg K."/>
            <person name="Forbes L."/>
            <person name="Fu Q."/>
            <person name="Gubbala S."/>
            <person name="Hirani K."/>
            <person name="Jayaseelan J.C."/>
            <person name="Lara F."/>
            <person name="Munidasa M."/>
            <person name="Palculict T."/>
            <person name="Patil S."/>
            <person name="Pu L.-L."/>
            <person name="Saada N."/>
            <person name="Tang L."/>
            <person name="Weissenberger G."/>
            <person name="Zhu Y."/>
            <person name="Hemphill L."/>
            <person name="Shang Y."/>
            <person name="Youmans B."/>
            <person name="Ayvaz T."/>
            <person name="Ross M."/>
            <person name="Santibanez J."/>
            <person name="Aqrawi P."/>
            <person name="Gross S."/>
            <person name="Joshi V."/>
            <person name="Fowler G."/>
            <person name="Nazareth L."/>
            <person name="Reid J."/>
            <person name="Worley K."/>
            <person name="Petrosino J."/>
            <person name="Highlander S."/>
            <person name="Gibbs R."/>
            <person name="Gibbs R."/>
        </authorList>
    </citation>
    <scope>NUCLEOTIDE SEQUENCE [LARGE SCALE GENOMIC DNA]</scope>
    <source>
        <strain evidence="14 15">ATCC 11563</strain>
    </source>
</reference>
<dbReference type="PANTHER" id="PTHR32309">
    <property type="entry name" value="TYROSINE-PROTEIN KINASE"/>
    <property type="match status" value="1"/>
</dbReference>
<keyword evidence="7" id="KW-0972">Capsule biogenesis/degradation</keyword>
<evidence type="ECO:0000256" key="12">
    <source>
        <dbReference type="SAM" id="Phobius"/>
    </source>
</evidence>
<evidence type="ECO:0000256" key="2">
    <source>
        <dbReference type="ARBA" id="ARBA00005132"/>
    </source>
</evidence>
<organism evidence="14 15">
    <name type="scientific">Aerococcus viridans (strain ATCC 11563 / DSM 20340 / CCUG 4311 / JCM 20461 / NBRC 12219 / NCTC 8251 / M1)</name>
    <dbReference type="NCBI Taxonomy" id="655812"/>
    <lineage>
        <taxon>Bacteria</taxon>
        <taxon>Bacillati</taxon>
        <taxon>Bacillota</taxon>
        <taxon>Bacilli</taxon>
        <taxon>Lactobacillales</taxon>
        <taxon>Aerococcaceae</taxon>
        <taxon>Aerococcus</taxon>
    </lineage>
</organism>
<sequence length="257" mass="27659">MLEEDEMNDTQEISLIEILNILTANIWKIISTTVIGIVLAALVTFFLMTPKYTSTTDIVVNNAATATTENTITQSGLQANLTLLNTYQSLVSRPLVLDPAIADVPEAEGMTAAELAENVTVSMDSDSLLFTISVENESPYVAANLANAIAVSFSEVVQQVLQVENVSIVTPAEPGQSPTSPNVILNIIIGALLGLIVGVVWQLVNAMLDNSVKSSDIVEELGWTLLGTIPQMDKSKVENTRFKGNAVKDGSRNRRRV</sequence>
<dbReference type="InterPro" id="IPR050445">
    <property type="entry name" value="Bact_polysacc_biosynth/exp"/>
</dbReference>
<gene>
    <name evidence="14" type="ORF">HMPREF0061_1307</name>
</gene>
<dbReference type="EMBL" id="ADNT01000088">
    <property type="protein sequence ID" value="EFG49326.1"/>
    <property type="molecule type" value="Genomic_DNA"/>
</dbReference>
<comment type="similarity">
    <text evidence="3">Belongs to the CpsC/CapA family.</text>
</comment>
<evidence type="ECO:0000256" key="11">
    <source>
        <dbReference type="ARBA" id="ARBA00045736"/>
    </source>
</evidence>
<evidence type="ECO:0000313" key="14">
    <source>
        <dbReference type="EMBL" id="EFG49326.1"/>
    </source>
</evidence>
<proteinExistence type="inferred from homology"/>
<feature type="transmembrane region" description="Helical" evidence="12">
    <location>
        <begin position="183"/>
        <end position="204"/>
    </location>
</feature>
<comment type="subcellular location">
    <subcellularLocation>
        <location evidence="1">Cell membrane</location>
        <topology evidence="1">Multi-pass membrane protein</topology>
    </subcellularLocation>
</comment>
<evidence type="ECO:0000256" key="1">
    <source>
        <dbReference type="ARBA" id="ARBA00004651"/>
    </source>
</evidence>
<dbReference type="Pfam" id="PF02706">
    <property type="entry name" value="Wzz"/>
    <property type="match status" value="1"/>
</dbReference>
<protein>
    <recommendedName>
        <fullName evidence="4">Capsular polysaccharide biosynthesis protein CpsC</fullName>
    </recommendedName>
</protein>
<keyword evidence="6 12" id="KW-0812">Transmembrane</keyword>
<comment type="function">
    <text evidence="11">Required for CpsD phosphorylation. Involved in the regulation of capsular polysaccharide biosynthesis. May be part of a complex that directs the coordinated polymerization and export to the cell surface of the capsular polysaccharide.</text>
</comment>
<evidence type="ECO:0000256" key="6">
    <source>
        <dbReference type="ARBA" id="ARBA00022692"/>
    </source>
</evidence>
<feature type="domain" description="Polysaccharide chain length determinant N-terminal" evidence="13">
    <location>
        <begin position="11"/>
        <end position="103"/>
    </location>
</feature>
<comment type="pathway">
    <text evidence="2">Capsule biogenesis; capsule polysaccharide biosynthesis.</text>
</comment>
<accession>A0ABN0A7U2</accession>
<evidence type="ECO:0000256" key="7">
    <source>
        <dbReference type="ARBA" id="ARBA00022903"/>
    </source>
</evidence>
<keyword evidence="9 12" id="KW-0472">Membrane</keyword>
<evidence type="ECO:0000256" key="3">
    <source>
        <dbReference type="ARBA" id="ARBA00006683"/>
    </source>
</evidence>
<evidence type="ECO:0000256" key="10">
    <source>
        <dbReference type="ARBA" id="ARBA00023169"/>
    </source>
</evidence>
<name>A0ABN0A7U2_AERVM</name>
<comment type="caution">
    <text evidence="14">The sequence shown here is derived from an EMBL/GenBank/DDBJ whole genome shotgun (WGS) entry which is preliminary data.</text>
</comment>
<evidence type="ECO:0000259" key="13">
    <source>
        <dbReference type="Pfam" id="PF02706"/>
    </source>
</evidence>
<dbReference type="InterPro" id="IPR003856">
    <property type="entry name" value="LPS_length_determ_N"/>
</dbReference>
<keyword evidence="15" id="KW-1185">Reference proteome</keyword>
<evidence type="ECO:0000256" key="4">
    <source>
        <dbReference type="ARBA" id="ARBA00020739"/>
    </source>
</evidence>
<keyword evidence="5" id="KW-1003">Cell membrane</keyword>
<evidence type="ECO:0000256" key="5">
    <source>
        <dbReference type="ARBA" id="ARBA00022475"/>
    </source>
</evidence>